<comment type="caution">
    <text evidence="13">The sequence shown here is derived from an EMBL/GenBank/DDBJ whole genome shotgun (WGS) entry which is preliminary data.</text>
</comment>
<name>A0A255Z2I2_9FLAO</name>
<evidence type="ECO:0000256" key="11">
    <source>
        <dbReference type="SAM" id="Phobius"/>
    </source>
</evidence>
<dbReference type="InterPro" id="IPR001264">
    <property type="entry name" value="Glyco_trans_51"/>
</dbReference>
<keyword evidence="1" id="KW-1003">Cell membrane</keyword>
<proteinExistence type="predicted"/>
<evidence type="ECO:0000256" key="1">
    <source>
        <dbReference type="ARBA" id="ARBA00022475"/>
    </source>
</evidence>
<dbReference type="GO" id="GO:0008360">
    <property type="term" value="P:regulation of cell shape"/>
    <property type="evidence" value="ECO:0007669"/>
    <property type="project" value="UniProtKB-KW"/>
</dbReference>
<evidence type="ECO:0000256" key="3">
    <source>
        <dbReference type="ARBA" id="ARBA00022676"/>
    </source>
</evidence>
<accession>A0A255Z2I2</accession>
<evidence type="ECO:0000256" key="9">
    <source>
        <dbReference type="ARBA" id="ARBA00023136"/>
    </source>
</evidence>
<protein>
    <submittedName>
        <fullName evidence="13">Glycosyl transferase</fullName>
    </submittedName>
</protein>
<evidence type="ECO:0000256" key="7">
    <source>
        <dbReference type="ARBA" id="ARBA00022984"/>
    </source>
</evidence>
<dbReference type="InterPro" id="IPR023346">
    <property type="entry name" value="Lysozyme-like_dom_sf"/>
</dbReference>
<organism evidence="13 14">
    <name type="scientific">Flavobacterium cyanobacteriorum</name>
    <dbReference type="NCBI Taxonomy" id="2022802"/>
    <lineage>
        <taxon>Bacteria</taxon>
        <taxon>Pseudomonadati</taxon>
        <taxon>Bacteroidota</taxon>
        <taxon>Flavobacteriia</taxon>
        <taxon>Flavobacteriales</taxon>
        <taxon>Flavobacteriaceae</taxon>
        <taxon>Flavobacterium</taxon>
    </lineage>
</organism>
<dbReference type="InterPro" id="IPR036950">
    <property type="entry name" value="PBP_transglycosylase"/>
</dbReference>
<gene>
    <name evidence="13" type="ORF">CHU92_11135</name>
</gene>
<dbReference type="GO" id="GO:0071555">
    <property type="term" value="P:cell wall organization"/>
    <property type="evidence" value="ECO:0007669"/>
    <property type="project" value="UniProtKB-KW"/>
</dbReference>
<keyword evidence="6" id="KW-0133">Cell shape</keyword>
<keyword evidence="8 11" id="KW-1133">Transmembrane helix</keyword>
<evidence type="ECO:0000313" key="14">
    <source>
        <dbReference type="Proteomes" id="UP000216605"/>
    </source>
</evidence>
<dbReference type="Proteomes" id="UP000216605">
    <property type="component" value="Unassembled WGS sequence"/>
</dbReference>
<dbReference type="GO" id="GO:0009274">
    <property type="term" value="C:peptidoglycan-based cell wall"/>
    <property type="evidence" value="ECO:0007669"/>
    <property type="project" value="InterPro"/>
</dbReference>
<dbReference type="GO" id="GO:0009252">
    <property type="term" value="P:peptidoglycan biosynthetic process"/>
    <property type="evidence" value="ECO:0007669"/>
    <property type="project" value="UniProtKB-KW"/>
</dbReference>
<keyword evidence="3" id="KW-0328">Glycosyltransferase</keyword>
<feature type="domain" description="Glycosyl transferase family 51" evidence="12">
    <location>
        <begin position="439"/>
        <end position="602"/>
    </location>
</feature>
<evidence type="ECO:0000313" key="13">
    <source>
        <dbReference type="EMBL" id="OYQ35124.1"/>
    </source>
</evidence>
<reference evidence="13 14" key="1">
    <citation type="submission" date="2017-07" db="EMBL/GenBank/DDBJ databases">
        <title>Flavobacterium cyanobacteriorum sp. nov., isolated from cyanobacterial aggregates in a eutrophic lake.</title>
        <authorList>
            <person name="Cai H."/>
        </authorList>
    </citation>
    <scope>NUCLEOTIDE SEQUENCE [LARGE SCALE GENOMIC DNA]</scope>
    <source>
        <strain evidence="13 14">TH021</strain>
    </source>
</reference>
<evidence type="ECO:0000256" key="5">
    <source>
        <dbReference type="ARBA" id="ARBA00022692"/>
    </source>
</evidence>
<dbReference type="RefSeq" id="WP_094415567.1">
    <property type="nucleotide sequence ID" value="NZ_NOXV01000286.1"/>
</dbReference>
<evidence type="ECO:0000256" key="6">
    <source>
        <dbReference type="ARBA" id="ARBA00022960"/>
    </source>
</evidence>
<dbReference type="PANTHER" id="PTHR30400">
    <property type="entry name" value="MONOFUNCTIONAL BIOSYNTHETIC PEPTIDOGLYCAN TRANSGLYCOSYLASE"/>
    <property type="match status" value="1"/>
</dbReference>
<keyword evidence="10" id="KW-0961">Cell wall biogenesis/degradation</keyword>
<sequence>MRKINKKKLAVNLLKVVAVVIILGILSFFAFRNMVLDKAISKISKKMETGYNSTFLVKAAKFEGLSHITMEGITIRPRGAATLLQVERIKTSVNLLKLFTGNIQLGTLEMKNGYVQLVKDSTGSNYERFLKRGKKTEEDDNNKEANYAERAYSILTKALNLVPTDMSLENLTLKMDYMGKKVSLNMDHMRLADKQLESEIVVTSNNLKQTWMVKGFADPRNKKANLKFFNTDTSRIQLPYLDERYGLKAAFDSIQLNVTNLDMSGGEMRLDGFASITNFMVNHPKIAKKDVIIDKARFDYRFLFGEDFIALDSTSTAQLNKIKVKPLLKYSVEKDTVYQLKADIPKMKAQDFITSLPKGLFSNFEGMEAEGTFSYGLNFIYNKNKPREIVFDSNLKKEGLAIIKYGAADLNRLNGAFTYRAIENGVQQRPVFVGFSNPFYTPLNEISPYLRKALLTSEDPSFFRHRGFITEAFRQSIIKNIKTRKFARGASTISMQLVKNVFLTREKTLSRKLEEILLVYILENNRIVSKERMLEVYFNIIEWGPNVYGVGEAARYYFQKHPGELSLDESIYLASIVPRPKAFMWKFDSQGNLKSYAERHNDYIKKLMLRRGLLIPEDTIAQNGLINITGPARSRLNIKAEEVPVENDSVDFDEFDF</sequence>
<dbReference type="AlphaFoldDB" id="A0A255Z2I2"/>
<dbReference type="GO" id="GO:0016763">
    <property type="term" value="F:pentosyltransferase activity"/>
    <property type="evidence" value="ECO:0007669"/>
    <property type="project" value="InterPro"/>
</dbReference>
<dbReference type="EMBL" id="NOXV01000286">
    <property type="protein sequence ID" value="OYQ35124.1"/>
    <property type="molecule type" value="Genomic_DNA"/>
</dbReference>
<dbReference type="InterPro" id="IPR011812">
    <property type="entry name" value="Pep_trsgly"/>
</dbReference>
<dbReference type="PANTHER" id="PTHR30400:SF0">
    <property type="entry name" value="BIOSYNTHETIC PEPTIDOGLYCAN TRANSGLYCOSYLASE"/>
    <property type="match status" value="1"/>
</dbReference>
<feature type="transmembrane region" description="Helical" evidence="11">
    <location>
        <begin position="12"/>
        <end position="31"/>
    </location>
</feature>
<dbReference type="OrthoDB" id="9766909at2"/>
<keyword evidence="2" id="KW-0997">Cell inner membrane</keyword>
<evidence type="ECO:0000256" key="4">
    <source>
        <dbReference type="ARBA" id="ARBA00022679"/>
    </source>
</evidence>
<dbReference type="GO" id="GO:0016020">
    <property type="term" value="C:membrane"/>
    <property type="evidence" value="ECO:0007669"/>
    <property type="project" value="InterPro"/>
</dbReference>
<keyword evidence="9 11" id="KW-0472">Membrane</keyword>
<keyword evidence="5 11" id="KW-0812">Transmembrane</keyword>
<dbReference type="SUPFAM" id="SSF53955">
    <property type="entry name" value="Lysozyme-like"/>
    <property type="match status" value="1"/>
</dbReference>
<evidence type="ECO:0000256" key="8">
    <source>
        <dbReference type="ARBA" id="ARBA00022989"/>
    </source>
</evidence>
<keyword evidence="14" id="KW-1185">Reference proteome</keyword>
<keyword evidence="4 13" id="KW-0808">Transferase</keyword>
<dbReference type="Pfam" id="PF00912">
    <property type="entry name" value="Transgly"/>
    <property type="match status" value="1"/>
</dbReference>
<keyword evidence="7" id="KW-0573">Peptidoglycan synthesis</keyword>
<evidence type="ECO:0000256" key="10">
    <source>
        <dbReference type="ARBA" id="ARBA00023316"/>
    </source>
</evidence>
<dbReference type="Gene3D" id="1.10.3810.10">
    <property type="entry name" value="Biosynthetic peptidoglycan transglycosylase-like"/>
    <property type="match status" value="1"/>
</dbReference>
<evidence type="ECO:0000256" key="2">
    <source>
        <dbReference type="ARBA" id="ARBA00022519"/>
    </source>
</evidence>
<evidence type="ECO:0000259" key="12">
    <source>
        <dbReference type="Pfam" id="PF00912"/>
    </source>
</evidence>